<evidence type="ECO:0000313" key="7">
    <source>
        <dbReference type="Proteomes" id="UP001548189"/>
    </source>
</evidence>
<keyword evidence="7" id="KW-1185">Reference proteome</keyword>
<gene>
    <name evidence="6" type="primary">phaC</name>
    <name evidence="6" type="ORF">ABVT43_14020</name>
</gene>
<evidence type="ECO:0000256" key="3">
    <source>
        <dbReference type="ARBA" id="ARBA00022679"/>
    </source>
</evidence>
<dbReference type="RefSeq" id="WP_353896839.1">
    <property type="nucleotide sequence ID" value="NZ_JBEVCJ010000019.1"/>
</dbReference>
<dbReference type="InterPro" id="IPR051321">
    <property type="entry name" value="PHA/PHB_synthase"/>
</dbReference>
<evidence type="ECO:0000259" key="5">
    <source>
        <dbReference type="Pfam" id="PF07167"/>
    </source>
</evidence>
<dbReference type="InterPro" id="IPR010941">
    <property type="entry name" value="PhaC_N"/>
</dbReference>
<name>A0ABV2BWT3_9GAMM</name>
<dbReference type="PANTHER" id="PTHR36837">
    <property type="entry name" value="POLY(3-HYDROXYALKANOATE) POLYMERASE SUBUNIT PHAC"/>
    <property type="match status" value="1"/>
</dbReference>
<evidence type="ECO:0000256" key="1">
    <source>
        <dbReference type="ARBA" id="ARBA00004496"/>
    </source>
</evidence>
<dbReference type="Proteomes" id="UP001548189">
    <property type="component" value="Unassembled WGS sequence"/>
</dbReference>
<organism evidence="6 7">
    <name type="scientific">Aliikangiella maris</name>
    <dbReference type="NCBI Taxonomy" id="3162458"/>
    <lineage>
        <taxon>Bacteria</taxon>
        <taxon>Pseudomonadati</taxon>
        <taxon>Pseudomonadota</taxon>
        <taxon>Gammaproteobacteria</taxon>
        <taxon>Oceanospirillales</taxon>
        <taxon>Pleioneaceae</taxon>
        <taxon>Aliikangiella</taxon>
    </lineage>
</organism>
<evidence type="ECO:0000256" key="2">
    <source>
        <dbReference type="ARBA" id="ARBA00022490"/>
    </source>
</evidence>
<protein>
    <submittedName>
        <fullName evidence="6">Class I poly(R)-hydroxyalkanoic acid synthase</fullName>
    </submittedName>
</protein>
<evidence type="ECO:0000313" key="6">
    <source>
        <dbReference type="EMBL" id="MET1256253.1"/>
    </source>
</evidence>
<dbReference type="Pfam" id="PF07167">
    <property type="entry name" value="PhaC_N"/>
    <property type="match status" value="1"/>
</dbReference>
<keyword evidence="2" id="KW-0963">Cytoplasm</keyword>
<proteinExistence type="predicted"/>
<dbReference type="EMBL" id="JBEVCJ010000019">
    <property type="protein sequence ID" value="MET1256253.1"/>
    <property type="molecule type" value="Genomic_DNA"/>
</dbReference>
<dbReference type="Gene3D" id="3.40.50.1820">
    <property type="entry name" value="alpha/beta hydrolase"/>
    <property type="match status" value="1"/>
</dbReference>
<reference evidence="6 7" key="1">
    <citation type="submission" date="2024-06" db="EMBL/GenBank/DDBJ databases">
        <authorList>
            <person name="Li F."/>
        </authorList>
    </citation>
    <scope>NUCLEOTIDE SEQUENCE [LARGE SCALE GENOMIC DNA]</scope>
    <source>
        <strain evidence="6 7">GXAS 311</strain>
    </source>
</reference>
<dbReference type="PANTHER" id="PTHR36837:SF5">
    <property type="entry name" value="POLY-3-HYDROXYBUTYRATE SYNTHASE"/>
    <property type="match status" value="1"/>
</dbReference>
<evidence type="ECO:0000256" key="4">
    <source>
        <dbReference type="ARBA" id="ARBA00023315"/>
    </source>
</evidence>
<comment type="caution">
    <text evidence="6">The sequence shown here is derived from an EMBL/GenBank/DDBJ whole genome shotgun (WGS) entry which is preliminary data.</text>
</comment>
<accession>A0ABV2BWT3</accession>
<dbReference type="NCBIfam" id="TIGR01838">
    <property type="entry name" value="PHA_synth_I"/>
    <property type="match status" value="1"/>
</dbReference>
<sequence length="609" mass="69473">MDTVNNHDEKVTNAFESNMEWMNSFYQLANQWTNLVIENAKSSPILGEGPMQAICEDYLNAIQPILKAPLEQPEQVLKQQAALWEKHSQLSQNIYLKLTGINPEPLPVAQPEPGDKRFATEQWTENPLFDYIKQSYLINSAFYIDFINSLQEIDDITKEKLLFFARQWISAISPSNFLLTNPEALIKTLQTGGANLLSGLDQLQNDIKQSIDTLNISITDNSAFKIGENLAATQGKVIFQNRLIQLIHYSPVGEKVYQQPMLIVPPWINKYYVLDLREKNSFARWLVNQGYDTFMISWVNPDESYKDVGFDDYIQEAIIEALNQIEKITEQSKIHCIGYCLGGTLLGAATAYLQQSGDNRIQSTTYLATLLDFTYKGEIGIFINESILNAIEKTMLARGVFDGRAMAVSFNLLRENELYWNYFVNNYLKGEKPSPFDLLYWSSDSTNIPARLHQFVLRKLYFENALVHPGEVVIQGKGLDLSKINTPSYFISTKLDHIAKWESCYLGARHHGGDVRFVLGESGHIAGIINSPEKNKYGHWLNQIDSLNMAPKEWVKNAKKVEGSWWLDWAKWMQERNNQQVAARIPEQGPNTVIEDAPGSYVKQRLSLM</sequence>
<comment type="subcellular location">
    <subcellularLocation>
        <location evidence="1">Cytoplasm</location>
    </subcellularLocation>
</comment>
<dbReference type="InterPro" id="IPR010963">
    <property type="entry name" value="PHA_synth_I"/>
</dbReference>
<feature type="domain" description="Poly-beta-hydroxybutyrate polymerase N-terminal" evidence="5">
    <location>
        <begin position="115"/>
        <end position="286"/>
    </location>
</feature>
<dbReference type="InterPro" id="IPR029058">
    <property type="entry name" value="AB_hydrolase_fold"/>
</dbReference>
<keyword evidence="4" id="KW-0012">Acyltransferase</keyword>
<dbReference type="SUPFAM" id="SSF53474">
    <property type="entry name" value="alpha/beta-Hydrolases"/>
    <property type="match status" value="1"/>
</dbReference>
<keyword evidence="3" id="KW-0808">Transferase</keyword>